<proteinExistence type="predicted"/>
<dbReference type="InterPro" id="IPR038606">
    <property type="entry name" value="To_sf"/>
</dbReference>
<evidence type="ECO:0000313" key="2">
    <source>
        <dbReference type="EMBL" id="VEN52541.1"/>
    </source>
</evidence>
<evidence type="ECO:0008006" key="4">
    <source>
        <dbReference type="Google" id="ProtNLM"/>
    </source>
</evidence>
<sequence>MKFSTLFPVFIAVLVCQVQADLITVAVNIILTIIRKNLERDEYVGLIPDVKFRFPDAVKDLAAGTLELKDVRLHGFKDAVKTLIATDGSDQKYSIQNVKIYFDVPQVSLEMQYDADLGFVDEIPIYGTGNIRLEISKLLLHLTTEVSISKTEWLKDTTVESLKLDFGFRHSSKDIFKGKYKLEDTIETLISNYNNNENITDIVTTIRQDVNLRRLYYNGADYILNVLGEKETLKEFGL</sequence>
<evidence type="ECO:0000313" key="3">
    <source>
        <dbReference type="Proteomes" id="UP000410492"/>
    </source>
</evidence>
<feature type="signal peptide" evidence="1">
    <location>
        <begin position="1"/>
        <end position="20"/>
    </location>
</feature>
<gene>
    <name evidence="2" type="ORF">CALMAC_LOCUS12629</name>
</gene>
<keyword evidence="3" id="KW-1185">Reference proteome</keyword>
<dbReference type="EMBL" id="CAACVG010009207">
    <property type="protein sequence ID" value="VEN52541.1"/>
    <property type="molecule type" value="Genomic_DNA"/>
</dbReference>
<organism evidence="2 3">
    <name type="scientific">Callosobruchus maculatus</name>
    <name type="common">Southern cowpea weevil</name>
    <name type="synonym">Pulse bruchid</name>
    <dbReference type="NCBI Taxonomy" id="64391"/>
    <lineage>
        <taxon>Eukaryota</taxon>
        <taxon>Metazoa</taxon>
        <taxon>Ecdysozoa</taxon>
        <taxon>Arthropoda</taxon>
        <taxon>Hexapoda</taxon>
        <taxon>Insecta</taxon>
        <taxon>Pterygota</taxon>
        <taxon>Neoptera</taxon>
        <taxon>Endopterygota</taxon>
        <taxon>Coleoptera</taxon>
        <taxon>Polyphaga</taxon>
        <taxon>Cucujiformia</taxon>
        <taxon>Chrysomeloidea</taxon>
        <taxon>Chrysomelidae</taxon>
        <taxon>Bruchinae</taxon>
        <taxon>Bruchini</taxon>
        <taxon>Callosobruchus</taxon>
    </lineage>
</organism>
<evidence type="ECO:0000256" key="1">
    <source>
        <dbReference type="SAM" id="SignalP"/>
    </source>
</evidence>
<protein>
    <recommendedName>
        <fullName evidence="4">Lipid-binding serum glycoprotein N-terminal domain-containing protein</fullName>
    </recommendedName>
</protein>
<dbReference type="Proteomes" id="UP000410492">
    <property type="component" value="Unassembled WGS sequence"/>
</dbReference>
<dbReference type="OrthoDB" id="6781046at2759"/>
<feature type="chain" id="PRO_5024876762" description="Lipid-binding serum glycoprotein N-terminal domain-containing protein" evidence="1">
    <location>
        <begin position="21"/>
        <end position="238"/>
    </location>
</feature>
<reference evidence="2 3" key="1">
    <citation type="submission" date="2019-01" db="EMBL/GenBank/DDBJ databases">
        <authorList>
            <person name="Sayadi A."/>
        </authorList>
    </citation>
    <scope>NUCLEOTIDE SEQUENCE [LARGE SCALE GENOMIC DNA]</scope>
</reference>
<name>A0A653CX91_CALMS</name>
<dbReference type="AlphaFoldDB" id="A0A653CX91"/>
<keyword evidence="1" id="KW-0732">Signal</keyword>
<dbReference type="Gene3D" id="3.15.10.30">
    <property type="entry name" value="Haemolymph juvenile hormone binding protein"/>
    <property type="match status" value="1"/>
</dbReference>
<dbReference type="InterPro" id="IPR010562">
    <property type="entry name" value="Haemolymph_juvenile_hormone-bd"/>
</dbReference>
<dbReference type="Pfam" id="PF06585">
    <property type="entry name" value="JHBP"/>
    <property type="match status" value="1"/>
</dbReference>
<accession>A0A653CX91</accession>